<feature type="domain" description="RNase H type-1" evidence="2">
    <location>
        <begin position="109"/>
        <end position="183"/>
    </location>
</feature>
<dbReference type="PANTHER" id="PTHR13544:SF0">
    <property type="entry name" value="THIOREDOXIN REDUCTASE-LIKE SELENOPROTEIN T"/>
    <property type="match status" value="1"/>
</dbReference>
<dbReference type="GO" id="GO:0003676">
    <property type="term" value="F:nucleic acid binding"/>
    <property type="evidence" value="ECO:0007669"/>
    <property type="project" value="InterPro"/>
</dbReference>
<dbReference type="GO" id="GO:0004791">
    <property type="term" value="F:thioredoxin-disulfide reductase (NADPH) activity"/>
    <property type="evidence" value="ECO:0007669"/>
    <property type="project" value="TreeGrafter"/>
</dbReference>
<dbReference type="EMBL" id="BTGU01000011">
    <property type="protein sequence ID" value="GMN40347.1"/>
    <property type="molecule type" value="Genomic_DNA"/>
</dbReference>
<dbReference type="InterPro" id="IPR019389">
    <property type="entry name" value="Selenoprotein_T"/>
</dbReference>
<comment type="caution">
    <text evidence="3">The sequence shown here is derived from an EMBL/GenBank/DDBJ whole genome shotgun (WGS) entry which is preliminary data.</text>
</comment>
<keyword evidence="1" id="KW-0472">Membrane</keyword>
<evidence type="ECO:0000313" key="4">
    <source>
        <dbReference type="Proteomes" id="UP001187192"/>
    </source>
</evidence>
<keyword evidence="1" id="KW-1133">Transmembrane helix</keyword>
<feature type="transmembrane region" description="Helical" evidence="1">
    <location>
        <begin position="203"/>
        <end position="222"/>
    </location>
</feature>
<dbReference type="PANTHER" id="PTHR13544">
    <property type="entry name" value="SELENOPROTEIN T"/>
    <property type="match status" value="1"/>
</dbReference>
<proteinExistence type="predicted"/>
<keyword evidence="1" id="KW-0812">Transmembrane</keyword>
<dbReference type="InterPro" id="IPR002156">
    <property type="entry name" value="RNaseH_domain"/>
</dbReference>
<name>A0AA88D3Q4_FICCA</name>
<reference evidence="3" key="1">
    <citation type="submission" date="2023-07" db="EMBL/GenBank/DDBJ databases">
        <title>draft genome sequence of fig (Ficus carica).</title>
        <authorList>
            <person name="Takahashi T."/>
            <person name="Nishimura K."/>
        </authorList>
    </citation>
    <scope>NUCLEOTIDE SEQUENCE</scope>
</reference>
<evidence type="ECO:0000313" key="3">
    <source>
        <dbReference type="EMBL" id="GMN40347.1"/>
    </source>
</evidence>
<evidence type="ECO:0000256" key="1">
    <source>
        <dbReference type="SAM" id="Phobius"/>
    </source>
</evidence>
<organism evidence="3 4">
    <name type="scientific">Ficus carica</name>
    <name type="common">Common fig</name>
    <dbReference type="NCBI Taxonomy" id="3494"/>
    <lineage>
        <taxon>Eukaryota</taxon>
        <taxon>Viridiplantae</taxon>
        <taxon>Streptophyta</taxon>
        <taxon>Embryophyta</taxon>
        <taxon>Tracheophyta</taxon>
        <taxon>Spermatophyta</taxon>
        <taxon>Magnoliopsida</taxon>
        <taxon>eudicotyledons</taxon>
        <taxon>Gunneridae</taxon>
        <taxon>Pentapetalae</taxon>
        <taxon>rosids</taxon>
        <taxon>fabids</taxon>
        <taxon>Rosales</taxon>
        <taxon>Moraceae</taxon>
        <taxon>Ficeae</taxon>
        <taxon>Ficus</taxon>
    </lineage>
</organism>
<dbReference type="GO" id="GO:0045454">
    <property type="term" value="P:cell redox homeostasis"/>
    <property type="evidence" value="ECO:0007669"/>
    <property type="project" value="TreeGrafter"/>
</dbReference>
<accession>A0AA88D3Q4</accession>
<dbReference type="Pfam" id="PF13456">
    <property type="entry name" value="RVT_3"/>
    <property type="match status" value="1"/>
</dbReference>
<keyword evidence="4" id="KW-1185">Reference proteome</keyword>
<protein>
    <recommendedName>
        <fullName evidence="2">RNase H type-1 domain-containing protein</fullName>
    </recommendedName>
</protein>
<dbReference type="GO" id="GO:0005789">
    <property type="term" value="C:endoplasmic reticulum membrane"/>
    <property type="evidence" value="ECO:0007669"/>
    <property type="project" value="TreeGrafter"/>
</dbReference>
<sequence>MNMIFACGRGIAITMKDMLEAAYPGINVILANHPPALLNRLLSKAVPVVQVGITATIMAGEQIFPRFGIMTPPPCHLYKVLAPLKYIVMVNSSAFRFLDTPSERLAKTNVDAAYQTGVDFIGVGAIAQNSKGVVLACLAKKLEGCICPYEAECLALGEGLEFAKACLRIALAETDANRMVQLVAIAANFLAREILLPTCSQDLVFVPIVNLLGLMFCLCLCLM</sequence>
<evidence type="ECO:0000259" key="2">
    <source>
        <dbReference type="Pfam" id="PF13456"/>
    </source>
</evidence>
<dbReference type="Proteomes" id="UP001187192">
    <property type="component" value="Unassembled WGS sequence"/>
</dbReference>
<dbReference type="AlphaFoldDB" id="A0AA88D3Q4"/>
<dbReference type="GO" id="GO:0004523">
    <property type="term" value="F:RNA-DNA hybrid ribonuclease activity"/>
    <property type="evidence" value="ECO:0007669"/>
    <property type="project" value="InterPro"/>
</dbReference>
<gene>
    <name evidence="3" type="ORF">TIFTF001_009568</name>
</gene>